<dbReference type="Gene3D" id="2.70.50.70">
    <property type="match status" value="1"/>
</dbReference>
<keyword evidence="3" id="KW-1185">Reference proteome</keyword>
<accession>A0A6A6A3X9</accession>
<dbReference type="AlphaFoldDB" id="A0A6A6A3X9"/>
<protein>
    <submittedName>
        <fullName evidence="2">Lytic polysaccharide monooxygenase</fullName>
    </submittedName>
</protein>
<feature type="region of interest" description="Disordered" evidence="1">
    <location>
        <begin position="443"/>
        <end position="503"/>
    </location>
</feature>
<dbReference type="EMBL" id="ML977516">
    <property type="protein sequence ID" value="KAF2125448.1"/>
    <property type="molecule type" value="Genomic_DNA"/>
</dbReference>
<feature type="compositionally biased region" description="Low complexity" evidence="1">
    <location>
        <begin position="443"/>
        <end position="498"/>
    </location>
</feature>
<dbReference type="PANTHER" id="PTHR36182:SF2">
    <property type="entry name" value="LYTIC POLYSACCHARIDE MONOOXYGENASE"/>
    <property type="match status" value="1"/>
</dbReference>
<dbReference type="OrthoDB" id="2342176at2759"/>
<reference evidence="2" key="1">
    <citation type="journal article" date="2020" name="Stud. Mycol.">
        <title>101 Dothideomycetes genomes: a test case for predicting lifestyles and emergence of pathogens.</title>
        <authorList>
            <person name="Haridas S."/>
            <person name="Albert R."/>
            <person name="Binder M."/>
            <person name="Bloem J."/>
            <person name="Labutti K."/>
            <person name="Salamov A."/>
            <person name="Andreopoulos B."/>
            <person name="Baker S."/>
            <person name="Barry K."/>
            <person name="Bills G."/>
            <person name="Bluhm B."/>
            <person name="Cannon C."/>
            <person name="Castanera R."/>
            <person name="Culley D."/>
            <person name="Daum C."/>
            <person name="Ezra D."/>
            <person name="Gonzalez J."/>
            <person name="Henrissat B."/>
            <person name="Kuo A."/>
            <person name="Liang C."/>
            <person name="Lipzen A."/>
            <person name="Lutzoni F."/>
            <person name="Magnuson J."/>
            <person name="Mondo S."/>
            <person name="Nolan M."/>
            <person name="Ohm R."/>
            <person name="Pangilinan J."/>
            <person name="Park H.-J."/>
            <person name="Ramirez L."/>
            <person name="Alfaro M."/>
            <person name="Sun H."/>
            <person name="Tritt A."/>
            <person name="Yoshinaga Y."/>
            <person name="Zwiers L.-H."/>
            <person name="Turgeon B."/>
            <person name="Goodwin S."/>
            <person name="Spatafora J."/>
            <person name="Crous P."/>
            <person name="Grigoriev I."/>
        </authorList>
    </citation>
    <scope>NUCLEOTIDE SEQUENCE</scope>
    <source>
        <strain evidence="2">CBS 119687</strain>
    </source>
</reference>
<keyword evidence="2" id="KW-0560">Oxidoreductase</keyword>
<dbReference type="GO" id="GO:0004497">
    <property type="term" value="F:monooxygenase activity"/>
    <property type="evidence" value="ECO:0007669"/>
    <property type="project" value="UniProtKB-KW"/>
</dbReference>
<sequence length="569" mass="59695">MYSDHDQSWVLVVPAPGSLQWSAYRHTLLRESIELYILVSRIWFVSHHTLTTAHFPSFLLYSYFAFQYFACGRYHTPSNRCALILSRKLAEFDRKSSWYINFLDQHDPAVFRYPQSFYRLAGLTISQTPDTQIHHTFSTTKMFSQAAALLAFIATASAHMTILNPVPFGNSTLNSSPLELADFPCKQRSGVYDITEMNQWNAGETQTISFRGSAVHGGGSCQFSITTDAEPTLQSQWKVIESVIGGCPSNVSGNLPTNEDGRLAATFPVTMPSTIPDGRYTFAWTWLNKVGNREFYMNCAPIQVGSSDSASTASAASALSAFPDMFVANIPATSCSTSENQDFNYPNPGQNVIEGVGAALGDTLTGAGCTAMTAMGAGSGEIGTPSQGSSSQAQSSDASVATSAAVASSAPIASSAPDASSAAVASSAPAMSAVQSNPGVYAPGAASSAPATQPSSTAAAPSAVSSEAPSYPVASSAPATQPSTTAAAAQPVATEQPTSDGDCTPCTDDGAVVCIGSSQFGLCNRGCVVAQDLAAGMSCTNGVVVGSARKRNVNFPRAHLHRRHGSRFF</sequence>
<dbReference type="PANTHER" id="PTHR36182">
    <property type="entry name" value="PROTEIN, PUTATIVE (AFU_ORTHOLOGUE AFUA_6G10930)-RELATED"/>
    <property type="match status" value="1"/>
</dbReference>
<dbReference type="GeneID" id="54409385"/>
<evidence type="ECO:0000313" key="2">
    <source>
        <dbReference type="EMBL" id="KAF2125448.1"/>
    </source>
</evidence>
<dbReference type="Proteomes" id="UP000799771">
    <property type="component" value="Unassembled WGS sequence"/>
</dbReference>
<name>A0A6A6A3X9_9PLEO</name>
<evidence type="ECO:0000313" key="3">
    <source>
        <dbReference type="Proteomes" id="UP000799771"/>
    </source>
</evidence>
<keyword evidence="2" id="KW-0503">Monooxygenase</keyword>
<organism evidence="2 3">
    <name type="scientific">Dothidotthia symphoricarpi CBS 119687</name>
    <dbReference type="NCBI Taxonomy" id="1392245"/>
    <lineage>
        <taxon>Eukaryota</taxon>
        <taxon>Fungi</taxon>
        <taxon>Dikarya</taxon>
        <taxon>Ascomycota</taxon>
        <taxon>Pezizomycotina</taxon>
        <taxon>Dothideomycetes</taxon>
        <taxon>Pleosporomycetidae</taxon>
        <taxon>Pleosporales</taxon>
        <taxon>Dothidotthiaceae</taxon>
        <taxon>Dothidotthia</taxon>
    </lineage>
</organism>
<evidence type="ECO:0000256" key="1">
    <source>
        <dbReference type="SAM" id="MobiDB-lite"/>
    </source>
</evidence>
<gene>
    <name evidence="2" type="ORF">P153DRAFT_370108</name>
</gene>
<dbReference type="RefSeq" id="XP_033519840.1">
    <property type="nucleotide sequence ID" value="XM_033668953.1"/>
</dbReference>
<proteinExistence type="predicted"/>